<dbReference type="PRINTS" id="PR01908">
    <property type="entry name" value="ADSPHPHTASE"/>
</dbReference>
<keyword evidence="2" id="KW-0378">Hydrolase</keyword>
<gene>
    <name evidence="9" type="primary">LOC106813074</name>
</gene>
<sequence length="264" mass="28657">MNKVLPGLYVGSCRDSKDERQLREHGITHILSVHDNAKPLRDDVVYLCVPASDAPGQDLVVHFPACVDFIHAARLAGGAVLVHCLAGASRSVTVAVAYVMTVTELTWREALEAVRRARTCANPNFGFRSQLREYEEGGLAAERRRLHEKHPSGQHDDCNYVAELVTGGGISRLGYTDDVLALLRGLDSVAVPSSGRSRVIQEPPCAQMAVAWKGSKQVLGRTPDASNKIKKPLERATSHLRDGGDTSDKGVDHACVDVMKVCNQ</sequence>
<dbReference type="SMART" id="SM00195">
    <property type="entry name" value="DSPc"/>
    <property type="match status" value="1"/>
</dbReference>
<dbReference type="Gene3D" id="3.90.190.10">
    <property type="entry name" value="Protein tyrosine phosphatase superfamily"/>
    <property type="match status" value="1"/>
</dbReference>
<evidence type="ECO:0000313" key="9">
    <source>
        <dbReference type="RefSeq" id="XP_014672609.1"/>
    </source>
</evidence>
<name>A0ABM1EK88_PRICU</name>
<evidence type="ECO:0000256" key="5">
    <source>
        <dbReference type="ARBA" id="ARBA00048336"/>
    </source>
</evidence>
<evidence type="ECO:0000256" key="2">
    <source>
        <dbReference type="ARBA" id="ARBA00022801"/>
    </source>
</evidence>
<dbReference type="PROSITE" id="PS50054">
    <property type="entry name" value="TYR_PHOSPHATASE_DUAL"/>
    <property type="match status" value="1"/>
</dbReference>
<dbReference type="RefSeq" id="XP_014672609.1">
    <property type="nucleotide sequence ID" value="XM_014817123.1"/>
</dbReference>
<dbReference type="PANTHER" id="PTHR45948">
    <property type="entry name" value="DUAL SPECIFICITY PROTEIN PHOSPHATASE DDB_G0269404-RELATED"/>
    <property type="match status" value="1"/>
</dbReference>
<accession>A0ABM1EK88</accession>
<organism evidence="8 9">
    <name type="scientific">Priapulus caudatus</name>
    <name type="common">Priapulid worm</name>
    <dbReference type="NCBI Taxonomy" id="37621"/>
    <lineage>
        <taxon>Eukaryota</taxon>
        <taxon>Metazoa</taxon>
        <taxon>Ecdysozoa</taxon>
        <taxon>Scalidophora</taxon>
        <taxon>Priapulida</taxon>
        <taxon>Priapulimorpha</taxon>
        <taxon>Priapulimorphida</taxon>
        <taxon>Priapulidae</taxon>
        <taxon>Priapulus</taxon>
    </lineage>
</organism>
<comment type="similarity">
    <text evidence="1">Belongs to the protein-tyrosine phosphatase family. Non-receptor class dual specificity subfamily.</text>
</comment>
<dbReference type="InterPro" id="IPR000387">
    <property type="entry name" value="Tyr_Pase_dom"/>
</dbReference>
<evidence type="ECO:0000256" key="4">
    <source>
        <dbReference type="ARBA" id="ARBA00047761"/>
    </source>
</evidence>
<feature type="domain" description="Tyrosine-protein phosphatase" evidence="6">
    <location>
        <begin position="1"/>
        <end position="140"/>
    </location>
</feature>
<dbReference type="PROSITE" id="PS50056">
    <property type="entry name" value="TYR_PHOSPHATASE_2"/>
    <property type="match status" value="1"/>
</dbReference>
<evidence type="ECO:0000259" key="6">
    <source>
        <dbReference type="PROSITE" id="PS50054"/>
    </source>
</evidence>
<dbReference type="SUPFAM" id="SSF52799">
    <property type="entry name" value="(Phosphotyrosine protein) phosphatases II"/>
    <property type="match status" value="1"/>
</dbReference>
<dbReference type="PANTHER" id="PTHR45948:SF2">
    <property type="entry name" value="DUAL SPECIFICITY PROTEIN PHOSPHATASE"/>
    <property type="match status" value="1"/>
</dbReference>
<dbReference type="InterPro" id="IPR020422">
    <property type="entry name" value="TYR_PHOSPHATASE_DUAL_dom"/>
</dbReference>
<evidence type="ECO:0000313" key="8">
    <source>
        <dbReference type="Proteomes" id="UP000695022"/>
    </source>
</evidence>
<keyword evidence="3" id="KW-0904">Protein phosphatase</keyword>
<evidence type="ECO:0000256" key="3">
    <source>
        <dbReference type="ARBA" id="ARBA00022912"/>
    </source>
</evidence>
<dbReference type="GeneID" id="106813074"/>
<dbReference type="InterPro" id="IPR000340">
    <property type="entry name" value="Dual-sp_phosphatase_cat-dom"/>
</dbReference>
<evidence type="ECO:0000256" key="1">
    <source>
        <dbReference type="ARBA" id="ARBA00008601"/>
    </source>
</evidence>
<dbReference type="InterPro" id="IPR029021">
    <property type="entry name" value="Prot-tyrosine_phosphatase-like"/>
</dbReference>
<dbReference type="Proteomes" id="UP000695022">
    <property type="component" value="Unplaced"/>
</dbReference>
<reference evidence="9" key="1">
    <citation type="submission" date="2025-08" db="UniProtKB">
        <authorList>
            <consortium name="RefSeq"/>
        </authorList>
    </citation>
    <scope>IDENTIFICATION</scope>
</reference>
<feature type="domain" description="Tyrosine specific protein phosphatases" evidence="7">
    <location>
        <begin position="61"/>
        <end position="118"/>
    </location>
</feature>
<comment type="catalytic activity">
    <reaction evidence="5">
        <text>O-phospho-L-threonyl-[protein] + H2O = L-threonyl-[protein] + phosphate</text>
        <dbReference type="Rhea" id="RHEA:47004"/>
        <dbReference type="Rhea" id="RHEA-COMP:11060"/>
        <dbReference type="Rhea" id="RHEA-COMP:11605"/>
        <dbReference type="ChEBI" id="CHEBI:15377"/>
        <dbReference type="ChEBI" id="CHEBI:30013"/>
        <dbReference type="ChEBI" id="CHEBI:43474"/>
        <dbReference type="ChEBI" id="CHEBI:61977"/>
        <dbReference type="EC" id="3.1.3.16"/>
    </reaction>
</comment>
<keyword evidence="8" id="KW-1185">Reference proteome</keyword>
<dbReference type="Pfam" id="PF00782">
    <property type="entry name" value="DSPc"/>
    <property type="match status" value="1"/>
</dbReference>
<dbReference type="CDD" id="cd14519">
    <property type="entry name" value="DSP_DUSP22_15"/>
    <property type="match status" value="1"/>
</dbReference>
<evidence type="ECO:0000259" key="7">
    <source>
        <dbReference type="PROSITE" id="PS50056"/>
    </source>
</evidence>
<proteinExistence type="inferred from homology"/>
<comment type="catalytic activity">
    <reaction evidence="4">
        <text>O-phospho-L-seryl-[protein] + H2O = L-seryl-[protein] + phosphate</text>
        <dbReference type="Rhea" id="RHEA:20629"/>
        <dbReference type="Rhea" id="RHEA-COMP:9863"/>
        <dbReference type="Rhea" id="RHEA-COMP:11604"/>
        <dbReference type="ChEBI" id="CHEBI:15377"/>
        <dbReference type="ChEBI" id="CHEBI:29999"/>
        <dbReference type="ChEBI" id="CHEBI:43474"/>
        <dbReference type="ChEBI" id="CHEBI:83421"/>
        <dbReference type="EC" id="3.1.3.16"/>
    </reaction>
</comment>
<protein>
    <submittedName>
        <fullName evidence="9">Dual specificity protein phosphatase 22-like</fullName>
    </submittedName>
</protein>